<keyword evidence="2" id="KW-0539">Nucleus</keyword>
<keyword evidence="6" id="KW-1185">Reference proteome</keyword>
<dbReference type="GO" id="GO:0090575">
    <property type="term" value="C:RNA polymerase II transcription regulator complex"/>
    <property type="evidence" value="ECO:0007669"/>
    <property type="project" value="TreeGrafter"/>
</dbReference>
<accession>A0A0N0NKC9</accession>
<dbReference type="PANTHER" id="PTHR40621">
    <property type="entry name" value="TRANSCRIPTION FACTOR KAPC-RELATED"/>
    <property type="match status" value="1"/>
</dbReference>
<dbReference type="PROSITE" id="PS00036">
    <property type="entry name" value="BZIP_BASIC"/>
    <property type="match status" value="1"/>
</dbReference>
<protein>
    <recommendedName>
        <fullName evidence="4">BZIP domain-containing protein</fullName>
    </recommendedName>
</protein>
<comment type="caution">
    <text evidence="5">The sequence shown here is derived from an EMBL/GenBank/DDBJ whole genome shotgun (WGS) entry which is preliminary data.</text>
</comment>
<dbReference type="GO" id="GO:0000976">
    <property type="term" value="F:transcription cis-regulatory region binding"/>
    <property type="evidence" value="ECO:0007669"/>
    <property type="project" value="InterPro"/>
</dbReference>
<feature type="compositionally biased region" description="Polar residues" evidence="3">
    <location>
        <begin position="78"/>
        <end position="87"/>
    </location>
</feature>
<gene>
    <name evidence="5" type="ORF">AB675_3211</name>
</gene>
<evidence type="ECO:0000259" key="4">
    <source>
        <dbReference type="PROSITE" id="PS50217"/>
    </source>
</evidence>
<dbReference type="OrthoDB" id="4113238at2759"/>
<dbReference type="Proteomes" id="UP000038010">
    <property type="component" value="Unassembled WGS sequence"/>
</dbReference>
<evidence type="ECO:0000256" key="3">
    <source>
        <dbReference type="SAM" id="MobiDB-lite"/>
    </source>
</evidence>
<dbReference type="GeneID" id="28735122"/>
<evidence type="ECO:0000313" key="6">
    <source>
        <dbReference type="Proteomes" id="UP000038010"/>
    </source>
</evidence>
<dbReference type="SUPFAM" id="SSF57959">
    <property type="entry name" value="Leucine zipper domain"/>
    <property type="match status" value="1"/>
</dbReference>
<dbReference type="RefSeq" id="XP_017997851.1">
    <property type="nucleotide sequence ID" value="XM_018143243.1"/>
</dbReference>
<dbReference type="CDD" id="cd14688">
    <property type="entry name" value="bZIP_YAP"/>
    <property type="match status" value="1"/>
</dbReference>
<dbReference type="STRING" id="1664694.A0A0N0NKC9"/>
<feature type="domain" description="BZIP" evidence="4">
    <location>
        <begin position="90"/>
        <end position="153"/>
    </location>
</feature>
<dbReference type="Gene3D" id="1.20.5.170">
    <property type="match status" value="1"/>
</dbReference>
<evidence type="ECO:0000256" key="1">
    <source>
        <dbReference type="ARBA" id="ARBA00004123"/>
    </source>
</evidence>
<dbReference type="VEuPathDB" id="FungiDB:AB675_3211"/>
<dbReference type="GO" id="GO:0001228">
    <property type="term" value="F:DNA-binding transcription activator activity, RNA polymerase II-specific"/>
    <property type="evidence" value="ECO:0007669"/>
    <property type="project" value="TreeGrafter"/>
</dbReference>
<dbReference type="EMBL" id="LFJN01000021">
    <property type="protein sequence ID" value="KPI37888.1"/>
    <property type="molecule type" value="Genomic_DNA"/>
</dbReference>
<dbReference type="AlphaFoldDB" id="A0A0N0NKC9"/>
<feature type="compositionally biased region" description="Basic and acidic residues" evidence="3">
    <location>
        <begin position="89"/>
        <end position="116"/>
    </location>
</feature>
<dbReference type="InterPro" id="IPR004827">
    <property type="entry name" value="bZIP"/>
</dbReference>
<feature type="region of interest" description="Disordered" evidence="3">
    <location>
        <begin position="52"/>
        <end position="116"/>
    </location>
</feature>
<reference evidence="5 6" key="1">
    <citation type="submission" date="2015-06" db="EMBL/GenBank/DDBJ databases">
        <title>Draft genome of the ant-associated black yeast Phialophora attae CBS 131958.</title>
        <authorList>
            <person name="Moreno L.F."/>
            <person name="Stielow B.J."/>
            <person name="de Hoog S."/>
            <person name="Vicente V.A."/>
            <person name="Weiss V.A."/>
            <person name="de Vries M."/>
            <person name="Cruz L.M."/>
            <person name="Souza E.M."/>
        </authorList>
    </citation>
    <scope>NUCLEOTIDE SEQUENCE [LARGE SCALE GENOMIC DNA]</scope>
    <source>
        <strain evidence="5 6">CBS 131958</strain>
    </source>
</reference>
<dbReference type="InterPro" id="IPR046347">
    <property type="entry name" value="bZIP_sf"/>
</dbReference>
<proteinExistence type="predicted"/>
<dbReference type="InterPro" id="IPR050936">
    <property type="entry name" value="AP-1-like"/>
</dbReference>
<dbReference type="SMART" id="SM00338">
    <property type="entry name" value="BRLZ"/>
    <property type="match status" value="1"/>
</dbReference>
<name>A0A0N0NKC9_9EURO</name>
<dbReference type="PANTHER" id="PTHR40621:SF6">
    <property type="entry name" value="AP-1-LIKE TRANSCRIPTION FACTOR YAP1-RELATED"/>
    <property type="match status" value="1"/>
</dbReference>
<comment type="subcellular location">
    <subcellularLocation>
        <location evidence="1">Nucleus</location>
    </subcellularLocation>
</comment>
<dbReference type="PROSITE" id="PS50217">
    <property type="entry name" value="BZIP"/>
    <property type="match status" value="1"/>
</dbReference>
<dbReference type="Pfam" id="PF00170">
    <property type="entry name" value="bZIP_1"/>
    <property type="match status" value="1"/>
</dbReference>
<sequence>MDNYITPESWQSPTTFDSSFQWEYGSGSASPSMMVGQYNDLLNRAASFYATLDGGSDSMSMISPTSSRSSPERRMSSNYNIVAQVQKSIPDKIERRREQNRSSQRAYRERKDKHQKELEQQISDWRDKHQKLAQNYDQQTQEVQRLQQQIEQLSAEIGSLQNGLPTLSGIMEQSPTEFDLVPWFDHGSAAPSPRSSSR</sequence>
<feature type="compositionally biased region" description="Low complexity" evidence="3">
    <location>
        <begin position="56"/>
        <end position="69"/>
    </location>
</feature>
<evidence type="ECO:0000313" key="5">
    <source>
        <dbReference type="EMBL" id="KPI37888.1"/>
    </source>
</evidence>
<organism evidence="5 6">
    <name type="scientific">Cyphellophora attinorum</name>
    <dbReference type="NCBI Taxonomy" id="1664694"/>
    <lineage>
        <taxon>Eukaryota</taxon>
        <taxon>Fungi</taxon>
        <taxon>Dikarya</taxon>
        <taxon>Ascomycota</taxon>
        <taxon>Pezizomycotina</taxon>
        <taxon>Eurotiomycetes</taxon>
        <taxon>Chaetothyriomycetidae</taxon>
        <taxon>Chaetothyriales</taxon>
        <taxon>Cyphellophoraceae</taxon>
        <taxon>Cyphellophora</taxon>
    </lineage>
</organism>
<evidence type="ECO:0000256" key="2">
    <source>
        <dbReference type="ARBA" id="ARBA00023242"/>
    </source>
</evidence>